<feature type="region of interest" description="Disordered" evidence="1">
    <location>
        <begin position="403"/>
        <end position="481"/>
    </location>
</feature>
<feature type="domain" description="Flagellar hook-length control protein-like C-terminal" evidence="2">
    <location>
        <begin position="335"/>
        <end position="402"/>
    </location>
</feature>
<dbReference type="InterPro" id="IPR021136">
    <property type="entry name" value="Flagellar_hook_control-like_C"/>
</dbReference>
<dbReference type="Pfam" id="PF02120">
    <property type="entry name" value="Flg_hook"/>
    <property type="match status" value="1"/>
</dbReference>
<feature type="region of interest" description="Disordered" evidence="1">
    <location>
        <begin position="88"/>
        <end position="107"/>
    </location>
</feature>
<dbReference type="RefSeq" id="WP_090069338.1">
    <property type="nucleotide sequence ID" value="NZ_FOVR01000002.1"/>
</dbReference>
<dbReference type="CDD" id="cd17470">
    <property type="entry name" value="T3SS_Flik_C"/>
    <property type="match status" value="1"/>
</dbReference>
<dbReference type="AlphaFoldDB" id="A0A1I5C9V4"/>
<evidence type="ECO:0000313" key="4">
    <source>
        <dbReference type="Proteomes" id="UP000199236"/>
    </source>
</evidence>
<proteinExistence type="predicted"/>
<name>A0A1I5C9V4_9HYPH</name>
<dbReference type="Proteomes" id="UP000199236">
    <property type="component" value="Unassembled WGS sequence"/>
</dbReference>
<accession>A0A1I5C9V4</accession>
<feature type="compositionally biased region" description="Polar residues" evidence="1">
    <location>
        <begin position="408"/>
        <end position="424"/>
    </location>
</feature>
<dbReference type="Gene3D" id="3.30.750.140">
    <property type="match status" value="1"/>
</dbReference>
<evidence type="ECO:0000259" key="2">
    <source>
        <dbReference type="Pfam" id="PF02120"/>
    </source>
</evidence>
<gene>
    <name evidence="3" type="ORF">SAMN04488056_102163</name>
</gene>
<dbReference type="STRING" id="655353.SAMN04488056_102163"/>
<sequence>MPSQTIPAAGANVNTKALYSGKHSVHGDSQHKRQAHDNSASYGDEAEQAANEAAELESKSHKKHADKANGDTGPSSFEKLFDLVSPDANKKAATAMAAEASKEQSAEKADFKSIQQLLAQAGFGQAPDKTGSGALAGTRTDPLLQAGKDRLAEQALSDAAKQQNGAEGSMGKIGKAAAEASTAKDAKTLFQGLSQTQEKVSLGSMEQLAKSAQSNPVDPTNLKAYSLDTRATSAFDTVMPIVRDAMLTPTQKAQRDGFSVLKQETHFAPMDMLETNGVVSPQTGLTTANSVLRQIGDALSGSLNGQGSANSDSALDAQFSSGLKLHRSGDVLRVLDIQLHPADLGKVRLSVRLNDNNIEVRIEASKAETAKMLETNQHELNKLLQKAGYQADRITVVAMDEKGPSQILPPSSSDSLNQQNGQDRSGSSGANNGSGDQGGQKQQSGARDEGGLFSMESFDDNSDGVHHEATSESQPYRGLTL</sequence>
<dbReference type="InterPro" id="IPR038610">
    <property type="entry name" value="FliK-like_C_sf"/>
</dbReference>
<dbReference type="OrthoDB" id="7676733at2"/>
<organism evidence="3 4">
    <name type="scientific">Cohaesibacter marisflavi</name>
    <dbReference type="NCBI Taxonomy" id="655353"/>
    <lineage>
        <taxon>Bacteria</taxon>
        <taxon>Pseudomonadati</taxon>
        <taxon>Pseudomonadota</taxon>
        <taxon>Alphaproteobacteria</taxon>
        <taxon>Hyphomicrobiales</taxon>
        <taxon>Cohaesibacteraceae</taxon>
    </lineage>
</organism>
<feature type="compositionally biased region" description="Low complexity" evidence="1">
    <location>
        <begin position="425"/>
        <end position="445"/>
    </location>
</feature>
<evidence type="ECO:0000313" key="3">
    <source>
        <dbReference type="EMBL" id="SFN83686.1"/>
    </source>
</evidence>
<protein>
    <submittedName>
        <fullName evidence="3">Hook-length control protein FliK</fullName>
    </submittedName>
</protein>
<keyword evidence="4" id="KW-1185">Reference proteome</keyword>
<feature type="region of interest" description="Disordered" evidence="1">
    <location>
        <begin position="154"/>
        <end position="173"/>
    </location>
</feature>
<dbReference type="EMBL" id="FOVR01000002">
    <property type="protein sequence ID" value="SFN83686.1"/>
    <property type="molecule type" value="Genomic_DNA"/>
</dbReference>
<reference evidence="3 4" key="1">
    <citation type="submission" date="2016-10" db="EMBL/GenBank/DDBJ databases">
        <authorList>
            <person name="de Groot N.N."/>
        </authorList>
    </citation>
    <scope>NUCLEOTIDE SEQUENCE [LARGE SCALE GENOMIC DNA]</scope>
    <source>
        <strain evidence="3 4">CGMCC 1.9157</strain>
    </source>
</reference>
<evidence type="ECO:0000256" key="1">
    <source>
        <dbReference type="SAM" id="MobiDB-lite"/>
    </source>
</evidence>
<feature type="region of interest" description="Disordered" evidence="1">
    <location>
        <begin position="20"/>
        <end position="79"/>
    </location>
</feature>